<name>A0AAW9D1P6_BURTH</name>
<evidence type="ECO:0000313" key="1">
    <source>
        <dbReference type="EMBL" id="MDW9255856.1"/>
    </source>
</evidence>
<accession>A0AAW9D1P6</accession>
<reference evidence="1" key="1">
    <citation type="submission" date="2018-08" db="EMBL/GenBank/DDBJ databases">
        <title>Identification of Burkholderia cepacia strains that express a Burkholderia pseudomallei-like capsular polysaccharide.</title>
        <authorList>
            <person name="Burtnick M.N."/>
            <person name="Vongsouvath M."/>
            <person name="Newton P."/>
            <person name="Wuthiekanun V."/>
            <person name="Limmathurotsakul D."/>
            <person name="Brett P.J."/>
            <person name="Chantratita N."/>
            <person name="Dance D.A."/>
        </authorList>
    </citation>
    <scope>NUCLEOTIDE SEQUENCE</scope>
    <source>
        <strain evidence="1">SBXCC001</strain>
    </source>
</reference>
<comment type="caution">
    <text evidence="1">The sequence shown here is derived from an EMBL/GenBank/DDBJ whole genome shotgun (WGS) entry which is preliminary data.</text>
</comment>
<protein>
    <submittedName>
        <fullName evidence="1">Uncharacterized protein</fullName>
    </submittedName>
</protein>
<sequence length="44" mass="4594">MRVRRPTMGRVGNCNNDGGLGAAFFIGVRGRRGDEPHGPARGGA</sequence>
<proteinExistence type="predicted"/>
<gene>
    <name evidence="1" type="ORF">C7S16_1690</name>
</gene>
<dbReference type="Proteomes" id="UP001272137">
    <property type="component" value="Unassembled WGS sequence"/>
</dbReference>
<evidence type="ECO:0000313" key="2">
    <source>
        <dbReference type="Proteomes" id="UP001272137"/>
    </source>
</evidence>
<organism evidence="1 2">
    <name type="scientific">Burkholderia thailandensis</name>
    <dbReference type="NCBI Taxonomy" id="57975"/>
    <lineage>
        <taxon>Bacteria</taxon>
        <taxon>Pseudomonadati</taxon>
        <taxon>Pseudomonadota</taxon>
        <taxon>Betaproteobacteria</taxon>
        <taxon>Burkholderiales</taxon>
        <taxon>Burkholderiaceae</taxon>
        <taxon>Burkholderia</taxon>
        <taxon>pseudomallei group</taxon>
    </lineage>
</organism>
<dbReference type="AlphaFoldDB" id="A0AAW9D1P6"/>
<dbReference type="EMBL" id="QXCT01000002">
    <property type="protein sequence ID" value="MDW9255856.1"/>
    <property type="molecule type" value="Genomic_DNA"/>
</dbReference>